<dbReference type="GO" id="GO:0005840">
    <property type="term" value="C:ribosome"/>
    <property type="evidence" value="ECO:0007669"/>
    <property type="project" value="UniProtKB-KW"/>
</dbReference>
<evidence type="ECO:0000256" key="3">
    <source>
        <dbReference type="ARBA" id="ARBA00038502"/>
    </source>
</evidence>
<organism evidence="8 9">
    <name type="scientific">Pseudomonas reinekei</name>
    <dbReference type="NCBI Taxonomy" id="395598"/>
    <lineage>
        <taxon>Bacteria</taxon>
        <taxon>Pseudomonadati</taxon>
        <taxon>Pseudomonadota</taxon>
        <taxon>Gammaproteobacteria</taxon>
        <taxon>Pseudomonadales</taxon>
        <taxon>Pseudomonadaceae</taxon>
        <taxon>Pseudomonas</taxon>
    </lineage>
</organism>
<gene>
    <name evidence="8" type="ORF">SAMN04490202_1890</name>
</gene>
<dbReference type="PROSITE" id="PS51186">
    <property type="entry name" value="GNAT"/>
    <property type="match status" value="1"/>
</dbReference>
<dbReference type="EC" id="2.3.1.267" evidence="4"/>
<dbReference type="Proteomes" id="UP000198549">
    <property type="component" value="Chromosome I"/>
</dbReference>
<dbReference type="PANTHER" id="PTHR43792:SF8">
    <property type="entry name" value="[RIBOSOMAL PROTEIN US5]-ALANINE N-ACETYLTRANSFERASE"/>
    <property type="match status" value="1"/>
</dbReference>
<dbReference type="FunFam" id="3.40.630.30:FF:000005">
    <property type="entry name" value="Ribosomal protein alanine acetyltransferase"/>
    <property type="match status" value="1"/>
</dbReference>
<evidence type="ECO:0000256" key="2">
    <source>
        <dbReference type="ARBA" id="ARBA00023315"/>
    </source>
</evidence>
<sequence>MYVGRVLFYENSPHDNGARKLEHNMTIFTLPCKRLTLAVLSPGQAALERDFYLRNQAHLAPWSPVRADDYYSAEKIRSRLAQQAMAFDEGYAVHFAVLDRDSGQMIGACNFSGIIRGAFQSCYLGYHIDHAHQGQGLMHEAVDAGIRYMFETLNLHRIMANYIPGNDRSARLLERLGFEREGYAKAYLNIDGRWQDHVLTARVSTVWEDPDRQWSRRLG</sequence>
<protein>
    <recommendedName>
        <fullName evidence="6">[Ribosomal protein uS5]-alanine N-acetyltransferase</fullName>
        <ecNumber evidence="4">2.3.1.267</ecNumber>
    </recommendedName>
</protein>
<evidence type="ECO:0000259" key="7">
    <source>
        <dbReference type="PROSITE" id="PS51186"/>
    </source>
</evidence>
<dbReference type="SUPFAM" id="SSF55729">
    <property type="entry name" value="Acyl-CoA N-acyltransferases (Nat)"/>
    <property type="match status" value="1"/>
</dbReference>
<dbReference type="InterPro" id="IPR016181">
    <property type="entry name" value="Acyl_CoA_acyltransferase"/>
</dbReference>
<evidence type="ECO:0000256" key="6">
    <source>
        <dbReference type="ARBA" id="ARBA00074015"/>
    </source>
</evidence>
<accession>A0A1H0MGN9</accession>
<keyword evidence="8" id="KW-0687">Ribonucleoprotein</keyword>
<evidence type="ECO:0000256" key="1">
    <source>
        <dbReference type="ARBA" id="ARBA00022679"/>
    </source>
</evidence>
<feature type="domain" description="N-acetyltransferase" evidence="7">
    <location>
        <begin position="60"/>
        <end position="196"/>
    </location>
</feature>
<comment type="catalytic activity">
    <reaction evidence="5">
        <text>N-terminal L-alanyl-[ribosomal protein uS5] + acetyl-CoA = N-terminal N(alpha)-acetyl-L-alanyl-[ribosomal protein uS5] + CoA + H(+)</text>
        <dbReference type="Rhea" id="RHEA:43752"/>
        <dbReference type="Rhea" id="RHEA-COMP:10672"/>
        <dbReference type="Rhea" id="RHEA-COMP:10673"/>
        <dbReference type="ChEBI" id="CHEBI:15378"/>
        <dbReference type="ChEBI" id="CHEBI:57287"/>
        <dbReference type="ChEBI" id="CHEBI:57288"/>
        <dbReference type="ChEBI" id="CHEBI:64718"/>
        <dbReference type="ChEBI" id="CHEBI:83683"/>
        <dbReference type="EC" id="2.3.1.267"/>
    </reaction>
</comment>
<keyword evidence="2" id="KW-0012">Acyltransferase</keyword>
<proteinExistence type="inferred from homology"/>
<reference evidence="8 9" key="1">
    <citation type="submission" date="2016-10" db="EMBL/GenBank/DDBJ databases">
        <authorList>
            <person name="de Groot N.N."/>
        </authorList>
    </citation>
    <scope>NUCLEOTIDE SEQUENCE [LARGE SCALE GENOMIC DNA]</scope>
    <source>
        <strain evidence="8 9">BS3776</strain>
    </source>
</reference>
<dbReference type="NCBIfam" id="NF008072">
    <property type="entry name" value="PRK10809.1"/>
    <property type="match status" value="1"/>
</dbReference>
<evidence type="ECO:0000313" key="9">
    <source>
        <dbReference type="Proteomes" id="UP000198549"/>
    </source>
</evidence>
<dbReference type="AlphaFoldDB" id="A0A1H0MGN9"/>
<dbReference type="Pfam" id="PF13302">
    <property type="entry name" value="Acetyltransf_3"/>
    <property type="match status" value="1"/>
</dbReference>
<dbReference type="PANTHER" id="PTHR43792">
    <property type="entry name" value="GNAT FAMILY, PUTATIVE (AFU_ORTHOLOGUE AFUA_3G00765)-RELATED-RELATED"/>
    <property type="match status" value="1"/>
</dbReference>
<evidence type="ECO:0000256" key="5">
    <source>
        <dbReference type="ARBA" id="ARBA00048922"/>
    </source>
</evidence>
<keyword evidence="1 8" id="KW-0808">Transferase</keyword>
<dbReference type="GO" id="GO:0008999">
    <property type="term" value="F:protein-N-terminal-alanine acetyltransferase activity"/>
    <property type="evidence" value="ECO:0007669"/>
    <property type="project" value="UniProtKB-EC"/>
</dbReference>
<dbReference type="InterPro" id="IPR051531">
    <property type="entry name" value="N-acetyltransferase"/>
</dbReference>
<dbReference type="InterPro" id="IPR000182">
    <property type="entry name" value="GNAT_dom"/>
</dbReference>
<dbReference type="Gene3D" id="3.40.630.30">
    <property type="match status" value="1"/>
</dbReference>
<dbReference type="GO" id="GO:0005737">
    <property type="term" value="C:cytoplasm"/>
    <property type="evidence" value="ECO:0007669"/>
    <property type="project" value="TreeGrafter"/>
</dbReference>
<comment type="similarity">
    <text evidence="3">Belongs to the acetyltransferase family. RimJ subfamily.</text>
</comment>
<keyword evidence="8" id="KW-0689">Ribosomal protein</keyword>
<name>A0A1H0MGN9_PSERE</name>
<dbReference type="EMBL" id="LT629709">
    <property type="protein sequence ID" value="SDO79599.1"/>
    <property type="molecule type" value="Genomic_DNA"/>
</dbReference>
<evidence type="ECO:0000256" key="4">
    <source>
        <dbReference type="ARBA" id="ARBA00039124"/>
    </source>
</evidence>
<evidence type="ECO:0000313" key="8">
    <source>
        <dbReference type="EMBL" id="SDO79599.1"/>
    </source>
</evidence>